<reference evidence="4" key="2">
    <citation type="submission" date="2015-01" db="EMBL/GenBank/DDBJ databases">
        <title>Comparative genome analysis of Bacillus coagulans HM-08, Clostridium butyricum HM-68, Bacillus subtilis HM-66 and Bacillus paralicheniformis BL-09.</title>
        <authorList>
            <person name="Zhang H."/>
        </authorList>
    </citation>
    <scope>NUCLEOTIDE SEQUENCE [LARGE SCALE GENOMIC DNA]</scope>
    <source>
        <strain evidence="4">HM-08</strain>
    </source>
</reference>
<dbReference type="GeneID" id="93260806"/>
<protein>
    <recommendedName>
        <fullName evidence="1">DUF1659 domain-containing protein</fullName>
    </recommendedName>
</protein>
<dbReference type="EMBL" id="LRPN01000135">
    <property type="protein sequence ID" value="KWZ78760.1"/>
    <property type="molecule type" value="Genomic_DNA"/>
</dbReference>
<keyword evidence="4" id="KW-1185">Reference proteome</keyword>
<dbReference type="InterPro" id="IPR012454">
    <property type="entry name" value="DUF1659"/>
</dbReference>
<evidence type="ECO:0000313" key="3">
    <source>
        <dbReference type="EMBL" id="KWZ78760.1"/>
    </source>
</evidence>
<reference evidence="3" key="4">
    <citation type="submission" date="2016-01" db="EMBL/GenBank/DDBJ databases">
        <authorList>
            <person name="Oliw E.H."/>
        </authorList>
    </citation>
    <scope>NUCLEOTIDE SEQUENCE [LARGE SCALE GENOMIC DNA]</scope>
    <source>
        <strain evidence="3">GED7749B</strain>
    </source>
</reference>
<evidence type="ECO:0000313" key="4">
    <source>
        <dbReference type="Proteomes" id="UP000032024"/>
    </source>
</evidence>
<dbReference type="RefSeq" id="WP_017551951.1">
    <property type="nucleotide sequence ID" value="NZ_CP010525.1"/>
</dbReference>
<dbReference type="Proteomes" id="UP000032024">
    <property type="component" value="Chromosome"/>
</dbReference>
<reference evidence="2" key="1">
    <citation type="submission" date="2015-01" db="EMBL/GenBank/DDBJ databases">
        <title>Comparative genome analysis of Bacillus coagulans HM-08, Clostridium butyricum HM-68, Bacillus subtilis HM-66 and Bacillus licheniformis BL-09.</title>
        <authorList>
            <person name="Zhang H."/>
        </authorList>
    </citation>
    <scope>NUCLEOTIDE SEQUENCE [LARGE SCALE GENOMIC DNA]</scope>
    <source>
        <strain evidence="2">HM-08</strain>
    </source>
</reference>
<dbReference type="STRING" id="1398.AB434_1891"/>
<reference evidence="5" key="3">
    <citation type="submission" date="2016-01" db="EMBL/GenBank/DDBJ databases">
        <authorList>
            <person name="Mitreva M."/>
            <person name="Pepin K.H."/>
            <person name="Mihindukulasuriya K.A."/>
            <person name="Fulton R."/>
            <person name="Fronick C."/>
            <person name="O'Laughlin M."/>
            <person name="Miner T."/>
            <person name="Herter B."/>
            <person name="Rosa B.A."/>
            <person name="Cordes M."/>
            <person name="Tomlinson C."/>
            <person name="Wollam A."/>
            <person name="Palsikar V.B."/>
            <person name="Mardis E.R."/>
            <person name="Wilson R.K."/>
        </authorList>
    </citation>
    <scope>NUCLEOTIDE SEQUENCE [LARGE SCALE GENOMIC DNA]</scope>
    <source>
        <strain evidence="5">GED7749B</strain>
    </source>
</reference>
<proteinExistence type="predicted"/>
<feature type="domain" description="DUF1659" evidence="1">
    <location>
        <begin position="4"/>
        <end position="72"/>
    </location>
</feature>
<name>A0A0C5C7A7_HEYCO</name>
<dbReference type="Proteomes" id="UP000070376">
    <property type="component" value="Unassembled WGS sequence"/>
</dbReference>
<dbReference type="EMBL" id="CP010525">
    <property type="protein sequence ID" value="AJO24228.1"/>
    <property type="molecule type" value="Genomic_DNA"/>
</dbReference>
<organism evidence="3 5">
    <name type="scientific">Heyndrickxia coagulans</name>
    <name type="common">Weizmannia coagulans</name>
    <dbReference type="NCBI Taxonomy" id="1398"/>
    <lineage>
        <taxon>Bacteria</taxon>
        <taxon>Bacillati</taxon>
        <taxon>Bacillota</taxon>
        <taxon>Bacilli</taxon>
        <taxon>Bacillales</taxon>
        <taxon>Bacillaceae</taxon>
        <taxon>Heyndrickxia</taxon>
    </lineage>
</organism>
<accession>A0A0C5C7A7</accession>
<dbReference type="AlphaFoldDB" id="A0A0C5C7A7"/>
<dbReference type="Pfam" id="PF07872">
    <property type="entry name" value="DUF1659"/>
    <property type="match status" value="1"/>
</dbReference>
<evidence type="ECO:0000313" key="5">
    <source>
        <dbReference type="Proteomes" id="UP000070376"/>
    </source>
</evidence>
<gene>
    <name evidence="3" type="ORF">HMPREF3213_02859</name>
    <name evidence="2" type="ORF">SB48_HM08orf05496</name>
</gene>
<dbReference type="PATRIC" id="fig|1398.18.peg.3389"/>
<evidence type="ECO:0000313" key="2">
    <source>
        <dbReference type="EMBL" id="AJO24228.1"/>
    </source>
</evidence>
<sequence>MAQVHLTSSRISLIFDNGVNENGKPVTKAKSFANVAASATPDAIRQFADAYASLQQKALVRVTRTDLNDISE</sequence>
<evidence type="ECO:0000259" key="1">
    <source>
        <dbReference type="Pfam" id="PF07872"/>
    </source>
</evidence>